<protein>
    <submittedName>
        <fullName evidence="1">Uncharacterized protein</fullName>
    </submittedName>
</protein>
<name>A0ACC2V645_9TREE</name>
<dbReference type="Proteomes" id="UP001227268">
    <property type="component" value="Unassembled WGS sequence"/>
</dbReference>
<proteinExistence type="predicted"/>
<gene>
    <name evidence="1" type="ORF">QFC21_006168</name>
</gene>
<dbReference type="EMBL" id="JASBWT010000027">
    <property type="protein sequence ID" value="KAJ9094067.1"/>
    <property type="molecule type" value="Genomic_DNA"/>
</dbReference>
<accession>A0ACC2V645</accession>
<organism evidence="1 2">
    <name type="scientific">Naganishia friedmannii</name>
    <dbReference type="NCBI Taxonomy" id="89922"/>
    <lineage>
        <taxon>Eukaryota</taxon>
        <taxon>Fungi</taxon>
        <taxon>Dikarya</taxon>
        <taxon>Basidiomycota</taxon>
        <taxon>Agaricomycotina</taxon>
        <taxon>Tremellomycetes</taxon>
        <taxon>Filobasidiales</taxon>
        <taxon>Filobasidiaceae</taxon>
        <taxon>Naganishia</taxon>
    </lineage>
</organism>
<comment type="caution">
    <text evidence="1">The sequence shown here is derived from an EMBL/GenBank/DDBJ whole genome shotgun (WGS) entry which is preliminary data.</text>
</comment>
<evidence type="ECO:0000313" key="1">
    <source>
        <dbReference type="EMBL" id="KAJ9094067.1"/>
    </source>
</evidence>
<evidence type="ECO:0000313" key="2">
    <source>
        <dbReference type="Proteomes" id="UP001227268"/>
    </source>
</evidence>
<reference evidence="1" key="1">
    <citation type="submission" date="2023-04" db="EMBL/GenBank/DDBJ databases">
        <title>Draft Genome sequencing of Naganishia species isolated from polar environments using Oxford Nanopore Technology.</title>
        <authorList>
            <person name="Leo P."/>
            <person name="Venkateswaran K."/>
        </authorList>
    </citation>
    <scope>NUCLEOTIDE SEQUENCE</scope>
    <source>
        <strain evidence="1">MNA-CCFEE 5423</strain>
    </source>
</reference>
<keyword evidence="2" id="KW-1185">Reference proteome</keyword>
<sequence length="460" mass="50989">MDRRRTPGPSAPASWASVKSFDTRGAEQKSRRQRNMTIEEKRSAELDRRWRVYEVWYERVVTSYVDEGKLPFELTCRSRRKRRRLREDDSTVFSQSSTIAGPLVGPPSLLADSIKVLSRLIDPLPPDSTTSKMRRSAAASASSSTSLNEDTTSWLNIPDVKRLLTMDTRIAIMIHGVWHDSTSWKGIRDLAQGVDVSSKDDISPHVSKHQEKDALIGDDEGTDDWDASSSASSDTTQSVASIATLPILDFSFCQFNPFLTSRQHRQVTTFLRSRAVRTTVGAISFAGSSLTLRQAVELLSSSVEGKKPRSGPLGWSRLKSVSFAGLQSGSVDELKVALLKLARYGSGLQFIDLSGIELFPQQDWSWKALLRTLLSARSGSDKFDYPALAVLGFRYNNPMSPSPEDVGAAVTPSGSAISNNKGDSTQNGQVEERRASEYESEVKQFVRSFARPRWLDIDVS</sequence>